<feature type="compositionally biased region" description="Basic and acidic residues" evidence="1">
    <location>
        <begin position="75"/>
        <end position="84"/>
    </location>
</feature>
<feature type="region of interest" description="Disordered" evidence="1">
    <location>
        <begin position="1"/>
        <end position="41"/>
    </location>
</feature>
<protein>
    <submittedName>
        <fullName evidence="3">Uncharacterized protein</fullName>
    </submittedName>
</protein>
<reference evidence="3 4" key="1">
    <citation type="submission" date="2019-01" db="EMBL/GenBank/DDBJ databases">
        <title>Nuclear Genome Assembly of the Microalgal Biofuel strain Nannochloropsis salina CCMP1776.</title>
        <authorList>
            <person name="Hovde B."/>
        </authorList>
    </citation>
    <scope>NUCLEOTIDE SEQUENCE [LARGE SCALE GENOMIC DNA]</scope>
    <source>
        <strain evidence="3 4">CCMP1776</strain>
    </source>
</reference>
<organism evidence="3 4">
    <name type="scientific">Nannochloropsis salina CCMP1776</name>
    <dbReference type="NCBI Taxonomy" id="1027361"/>
    <lineage>
        <taxon>Eukaryota</taxon>
        <taxon>Sar</taxon>
        <taxon>Stramenopiles</taxon>
        <taxon>Ochrophyta</taxon>
        <taxon>Eustigmatophyceae</taxon>
        <taxon>Eustigmatales</taxon>
        <taxon>Monodopsidaceae</taxon>
        <taxon>Microchloropsis</taxon>
        <taxon>Microchloropsis salina</taxon>
    </lineage>
</organism>
<name>A0A4D9DD07_9STRA</name>
<proteinExistence type="predicted"/>
<gene>
    <name evidence="3" type="ORF">NSK_000347</name>
</gene>
<dbReference type="AlphaFoldDB" id="A0A4D9DD07"/>
<dbReference type="Proteomes" id="UP000355283">
    <property type="component" value="Unassembled WGS sequence"/>
</dbReference>
<dbReference type="OrthoDB" id="10341797at2759"/>
<dbReference type="EMBL" id="SDOX01000002">
    <property type="protein sequence ID" value="TFJ87993.1"/>
    <property type="molecule type" value="Genomic_DNA"/>
</dbReference>
<evidence type="ECO:0000313" key="4">
    <source>
        <dbReference type="Proteomes" id="UP000355283"/>
    </source>
</evidence>
<feature type="transmembrane region" description="Helical" evidence="2">
    <location>
        <begin position="119"/>
        <end position="141"/>
    </location>
</feature>
<feature type="compositionally biased region" description="Acidic residues" evidence="1">
    <location>
        <begin position="17"/>
        <end position="40"/>
    </location>
</feature>
<comment type="caution">
    <text evidence="3">The sequence shown here is derived from an EMBL/GenBank/DDBJ whole genome shotgun (WGS) entry which is preliminary data.</text>
</comment>
<keyword evidence="2" id="KW-1133">Transmembrane helix</keyword>
<keyword evidence="4" id="KW-1185">Reference proteome</keyword>
<evidence type="ECO:0000313" key="3">
    <source>
        <dbReference type="EMBL" id="TFJ87993.1"/>
    </source>
</evidence>
<sequence>MVSPDIRQRKPGLAASEADDVVVDDGESEEEVEYEGEPDEHEMSALDYLHSQGLSLKSLKDPSKAKTGATCRAEGSSRDKDGGQKEVAANVKAAMKARRKKAVAEENEKQAKKEGGIKWMPLLFLLFMMGPAIFTALDYLFQLPMFARFHRKPDMRQCLTNYYRKVSPDRLSEVNVDDILRKYKGRESTMIRNLESRYRRKWQCP</sequence>
<evidence type="ECO:0000256" key="2">
    <source>
        <dbReference type="SAM" id="Phobius"/>
    </source>
</evidence>
<accession>A0A4D9DD07</accession>
<evidence type="ECO:0000256" key="1">
    <source>
        <dbReference type="SAM" id="MobiDB-lite"/>
    </source>
</evidence>
<keyword evidence="2" id="KW-0472">Membrane</keyword>
<keyword evidence="2" id="KW-0812">Transmembrane</keyword>
<feature type="region of interest" description="Disordered" evidence="1">
    <location>
        <begin position="59"/>
        <end position="85"/>
    </location>
</feature>